<dbReference type="EMBL" id="LHXU01000009">
    <property type="protein sequence ID" value="KXB00522.1"/>
    <property type="molecule type" value="Genomic_DNA"/>
</dbReference>
<dbReference type="AlphaFoldDB" id="A0A133V258"/>
<dbReference type="InterPro" id="IPR001750">
    <property type="entry name" value="ND/Mrp_TM"/>
</dbReference>
<proteinExistence type="inferred from homology"/>
<protein>
    <recommendedName>
        <fullName evidence="6">NADH:quinone oxidoreductase/Mrp antiporter transmembrane domain-containing protein</fullName>
    </recommendedName>
</protein>
<keyword evidence="2 5" id="KW-0812">Transmembrane</keyword>
<dbReference type="Proteomes" id="UP000070341">
    <property type="component" value="Unassembled WGS sequence"/>
</dbReference>
<dbReference type="InterPro" id="IPR010096">
    <property type="entry name" value="NADH-Q_OxRdtase_suN/2"/>
</dbReference>
<dbReference type="HAMAP" id="MF_00445">
    <property type="entry name" value="NDH1_NuoN_1"/>
    <property type="match status" value="1"/>
</dbReference>
<feature type="transmembrane region" description="Helical" evidence="5">
    <location>
        <begin position="235"/>
        <end position="260"/>
    </location>
</feature>
<gene>
    <name evidence="7" type="ORF">AKJ40_01210</name>
</gene>
<name>A0A133V258_9EURY</name>
<keyword evidence="3 5" id="KW-1133">Transmembrane helix</keyword>
<evidence type="ECO:0000256" key="4">
    <source>
        <dbReference type="ARBA" id="ARBA00023136"/>
    </source>
</evidence>
<evidence type="ECO:0000256" key="2">
    <source>
        <dbReference type="ARBA" id="ARBA00022692"/>
    </source>
</evidence>
<feature type="transmembrane region" description="Helical" evidence="5">
    <location>
        <begin position="368"/>
        <end position="390"/>
    </location>
</feature>
<dbReference type="Pfam" id="PF00361">
    <property type="entry name" value="Proton_antipo_M"/>
    <property type="match status" value="1"/>
</dbReference>
<feature type="transmembrane region" description="Helical" evidence="5">
    <location>
        <begin position="107"/>
        <end position="125"/>
    </location>
</feature>
<comment type="subcellular location">
    <subcellularLocation>
        <location evidence="1">Membrane</location>
        <topology evidence="1">Multi-pass membrane protein</topology>
    </subcellularLocation>
</comment>
<reference evidence="7 8" key="1">
    <citation type="journal article" date="2016" name="Sci. Rep.">
        <title>Metabolic traits of an uncultured archaeal lineage -MSBL1- from brine pools of the Red Sea.</title>
        <authorList>
            <person name="Mwirichia R."/>
            <person name="Alam I."/>
            <person name="Rashid M."/>
            <person name="Vinu M."/>
            <person name="Ba-Alawi W."/>
            <person name="Anthony Kamau A."/>
            <person name="Kamanda Ngugi D."/>
            <person name="Goker M."/>
            <person name="Klenk H.P."/>
            <person name="Bajic V."/>
            <person name="Stingl U."/>
        </authorList>
    </citation>
    <scope>NUCLEOTIDE SEQUENCE [LARGE SCALE GENOMIC DNA]</scope>
    <source>
        <strain evidence="7">SCGC-AAA259M10</strain>
    </source>
</reference>
<evidence type="ECO:0000256" key="1">
    <source>
        <dbReference type="ARBA" id="ARBA00004141"/>
    </source>
</evidence>
<feature type="transmembrane region" description="Helical" evidence="5">
    <location>
        <begin position="295"/>
        <end position="318"/>
    </location>
</feature>
<feature type="transmembrane region" description="Helical" evidence="5">
    <location>
        <begin position="131"/>
        <end position="148"/>
    </location>
</feature>
<dbReference type="PANTHER" id="PTHR22773">
    <property type="entry name" value="NADH DEHYDROGENASE"/>
    <property type="match status" value="1"/>
</dbReference>
<feature type="transmembrane region" description="Helical" evidence="5">
    <location>
        <begin position="6"/>
        <end position="25"/>
    </location>
</feature>
<accession>A0A133V258</accession>
<feature type="transmembrane region" description="Helical" evidence="5">
    <location>
        <begin position="199"/>
        <end position="223"/>
    </location>
</feature>
<evidence type="ECO:0000313" key="8">
    <source>
        <dbReference type="Proteomes" id="UP000070341"/>
    </source>
</evidence>
<comment type="caution">
    <text evidence="7">The sequence shown here is derived from an EMBL/GenBank/DDBJ whole genome shotgun (WGS) entry which is preliminary data.</text>
</comment>
<dbReference type="GO" id="GO:0008137">
    <property type="term" value="F:NADH dehydrogenase (ubiquinone) activity"/>
    <property type="evidence" value="ECO:0007669"/>
    <property type="project" value="InterPro"/>
</dbReference>
<sequence>MMERAFSLISLVLIGTGLISPTLDYTIFKKERLVSPYLTLGGLGFSGIILGVLAVWSYGRGSVSIYGGMLQIEPFGIFLSFVATIGAILLTVATLSEVKNWSTSPSLYSLVTLGVLGSYFLVSVGDLTLLIAAWALVSVISYVIVGLRKDRASVEAAGKYALMGVIASIFILYAVAMVYGMTGSTSLRSISDLATGEGALIIMSSVFFISAFGFKIGLVPFHGWLPDVYGKAHPILIVFLTSTATVAVVGLIVRVLFTLAPLITSYWPILIGLISVFTMTFGNVTALIQNNVQKMMAFSSIAQMGYIFAGMAAGPLVAGGLTLQGIALHLGSYSFAKAGVFVFLAYLLKKGLSLQISDLKGLGKSMPITATAFGIILLNLVGIPPLLGFWSKFYLFSAAAKITPWLTLIAIINSGISVGYYVRPIKSMFFEEGSDLPDERIGDFEQATVIAASFLLVSGGLVLPSLISILIP</sequence>
<feature type="transmembrane region" description="Helical" evidence="5">
    <location>
        <begin position="402"/>
        <end position="422"/>
    </location>
</feature>
<organism evidence="7 8">
    <name type="scientific">candidate division MSBL1 archaeon SCGC-AAA259M10</name>
    <dbReference type="NCBI Taxonomy" id="1698270"/>
    <lineage>
        <taxon>Archaea</taxon>
        <taxon>Methanobacteriati</taxon>
        <taxon>Methanobacteriota</taxon>
        <taxon>candidate division MSBL1</taxon>
    </lineage>
</organism>
<evidence type="ECO:0000256" key="3">
    <source>
        <dbReference type="ARBA" id="ARBA00022989"/>
    </source>
</evidence>
<dbReference type="GO" id="GO:0016020">
    <property type="term" value="C:membrane"/>
    <property type="evidence" value="ECO:0007669"/>
    <property type="project" value="UniProtKB-SubCell"/>
</dbReference>
<evidence type="ECO:0000259" key="6">
    <source>
        <dbReference type="Pfam" id="PF00361"/>
    </source>
</evidence>
<feature type="domain" description="NADH:quinone oxidoreductase/Mrp antiporter transmembrane" evidence="6">
    <location>
        <begin position="126"/>
        <end position="416"/>
    </location>
</feature>
<dbReference type="GO" id="GO:0042773">
    <property type="term" value="P:ATP synthesis coupled electron transport"/>
    <property type="evidence" value="ECO:0007669"/>
    <property type="project" value="InterPro"/>
</dbReference>
<keyword evidence="4 5" id="KW-0472">Membrane</keyword>
<feature type="transmembrane region" description="Helical" evidence="5">
    <location>
        <begin position="330"/>
        <end position="348"/>
    </location>
</feature>
<feature type="transmembrane region" description="Helical" evidence="5">
    <location>
        <begin position="266"/>
        <end position="288"/>
    </location>
</feature>
<evidence type="ECO:0000313" key="7">
    <source>
        <dbReference type="EMBL" id="KXB00522.1"/>
    </source>
</evidence>
<evidence type="ECO:0000256" key="5">
    <source>
        <dbReference type="SAM" id="Phobius"/>
    </source>
</evidence>
<feature type="transmembrane region" description="Helical" evidence="5">
    <location>
        <begin position="76"/>
        <end position="95"/>
    </location>
</feature>
<keyword evidence="8" id="KW-1185">Reference proteome</keyword>
<feature type="transmembrane region" description="Helical" evidence="5">
    <location>
        <begin position="449"/>
        <end position="471"/>
    </location>
</feature>
<feature type="transmembrane region" description="Helical" evidence="5">
    <location>
        <begin position="37"/>
        <end position="56"/>
    </location>
</feature>
<feature type="transmembrane region" description="Helical" evidence="5">
    <location>
        <begin position="160"/>
        <end position="179"/>
    </location>
</feature>